<feature type="transmembrane region" description="Helical" evidence="1">
    <location>
        <begin position="69"/>
        <end position="92"/>
    </location>
</feature>
<dbReference type="InParanoid" id="A0A6P8J1Z9"/>
<keyword evidence="1" id="KW-1133">Transmembrane helix</keyword>
<accession>A0A6P8J1Z9</accession>
<evidence type="ECO:0000313" key="4">
    <source>
        <dbReference type="RefSeq" id="XP_031573554.1"/>
    </source>
</evidence>
<dbReference type="AlphaFoldDB" id="A0A6P8J1Z9"/>
<protein>
    <submittedName>
        <fullName evidence="4">Uncharacterized protein LOC116307439</fullName>
    </submittedName>
</protein>
<dbReference type="GeneID" id="116307439"/>
<dbReference type="RefSeq" id="XP_031573554.1">
    <property type="nucleotide sequence ID" value="XM_031717694.1"/>
</dbReference>
<dbReference type="OrthoDB" id="10271618at2759"/>
<evidence type="ECO:0000256" key="2">
    <source>
        <dbReference type="SAM" id="SignalP"/>
    </source>
</evidence>
<dbReference type="KEGG" id="aten:116307439"/>
<organism evidence="3 4">
    <name type="scientific">Actinia tenebrosa</name>
    <name type="common">Australian red waratah sea anemone</name>
    <dbReference type="NCBI Taxonomy" id="6105"/>
    <lineage>
        <taxon>Eukaryota</taxon>
        <taxon>Metazoa</taxon>
        <taxon>Cnidaria</taxon>
        <taxon>Anthozoa</taxon>
        <taxon>Hexacorallia</taxon>
        <taxon>Actiniaria</taxon>
        <taxon>Actiniidae</taxon>
        <taxon>Actinia</taxon>
    </lineage>
</organism>
<feature type="chain" id="PRO_5028175692" evidence="2">
    <location>
        <begin position="33"/>
        <end position="210"/>
    </location>
</feature>
<proteinExistence type="predicted"/>
<name>A0A6P8J1Z9_ACTTE</name>
<keyword evidence="1" id="KW-0812">Transmembrane</keyword>
<keyword evidence="2" id="KW-0732">Signal</keyword>
<dbReference type="Proteomes" id="UP000515163">
    <property type="component" value="Unplaced"/>
</dbReference>
<reference evidence="4" key="1">
    <citation type="submission" date="2025-08" db="UniProtKB">
        <authorList>
            <consortium name="RefSeq"/>
        </authorList>
    </citation>
    <scope>IDENTIFICATION</scope>
    <source>
        <tissue evidence="4">Tentacle</tissue>
    </source>
</reference>
<evidence type="ECO:0000313" key="3">
    <source>
        <dbReference type="Proteomes" id="UP000515163"/>
    </source>
</evidence>
<gene>
    <name evidence="4" type="primary">LOC116307439</name>
</gene>
<keyword evidence="3" id="KW-1185">Reference proteome</keyword>
<keyword evidence="1" id="KW-0472">Membrane</keyword>
<sequence>MEHRGENGFFNLRKTFLLFIITLFVTINCGNACDTDGDLTSPCPSDQASLCKNGKCDSRQRLPHTQASLAAVISVCSILMLCFWGLLCFACYKQCKECNGGYPSEFSSSSINSITLDFTSIDIPDDFVRNARIPSVEEYAGPPPYLCLFNPMRDKNNDSYERSKTQENRNCAQKKNSISEDVQPPNYKALFANGPPDYHEVACIRQTTVA</sequence>
<feature type="signal peptide" evidence="2">
    <location>
        <begin position="1"/>
        <end position="32"/>
    </location>
</feature>
<evidence type="ECO:0000256" key="1">
    <source>
        <dbReference type="SAM" id="Phobius"/>
    </source>
</evidence>